<evidence type="ECO:0000313" key="1">
    <source>
        <dbReference type="EMBL" id="ADV27272.1"/>
    </source>
</evidence>
<accession>E6WT43</accession>
<dbReference type="STRING" id="743721.Psesu_1425"/>
<name>E6WT43_PSEUU</name>
<dbReference type="Proteomes" id="UP000008632">
    <property type="component" value="Chromosome"/>
</dbReference>
<dbReference type="Pfam" id="PF03692">
    <property type="entry name" value="CxxCxxCC"/>
    <property type="match status" value="1"/>
</dbReference>
<evidence type="ECO:0000313" key="2">
    <source>
        <dbReference type="Proteomes" id="UP000008632"/>
    </source>
</evidence>
<dbReference type="InterPro" id="IPR005358">
    <property type="entry name" value="Puta_zinc/iron-chelating_dom"/>
</dbReference>
<evidence type="ECO:0008006" key="3">
    <source>
        <dbReference type="Google" id="ProtNLM"/>
    </source>
</evidence>
<dbReference type="HOGENOM" id="CLU_151365_1_0_6"/>
<keyword evidence="2" id="KW-1185">Reference proteome</keyword>
<dbReference type="AlphaFoldDB" id="E6WT43"/>
<dbReference type="RefSeq" id="WP_013535100.1">
    <property type="nucleotide sequence ID" value="NC_014924.1"/>
</dbReference>
<organism evidence="1 2">
    <name type="scientific">Pseudoxanthomonas suwonensis (strain 11-1)</name>
    <dbReference type="NCBI Taxonomy" id="743721"/>
    <lineage>
        <taxon>Bacteria</taxon>
        <taxon>Pseudomonadati</taxon>
        <taxon>Pseudomonadota</taxon>
        <taxon>Gammaproteobacteria</taxon>
        <taxon>Lysobacterales</taxon>
        <taxon>Lysobacteraceae</taxon>
        <taxon>Pseudoxanthomonas</taxon>
    </lineage>
</organism>
<proteinExistence type="predicted"/>
<dbReference type="KEGG" id="psu:Psesu_1425"/>
<gene>
    <name evidence="1" type="ordered locus">Psesu_1425</name>
</gene>
<reference evidence="1 2" key="1">
    <citation type="submission" date="2011-01" db="EMBL/GenBank/DDBJ databases">
        <title>Complete sequence of Pseudoxanthomonas suwonensis 11-1.</title>
        <authorList>
            <consortium name="US DOE Joint Genome Institute"/>
            <person name="Lucas S."/>
            <person name="Copeland A."/>
            <person name="Lapidus A."/>
            <person name="Cheng J.-F."/>
            <person name="Goodwin L."/>
            <person name="Pitluck S."/>
            <person name="Teshima H."/>
            <person name="Detter J.C."/>
            <person name="Han C."/>
            <person name="Tapia R."/>
            <person name="Land M."/>
            <person name="Hauser L."/>
            <person name="Kyrpides N."/>
            <person name="Ivanova N."/>
            <person name="Ovchinnikova G."/>
            <person name="Siebers A.K."/>
            <person name="Allgaier M."/>
            <person name="Thelen M.P."/>
            <person name="Hugenholtz P."/>
            <person name="Gladden J."/>
            <person name="Woyke T."/>
        </authorList>
    </citation>
    <scope>NUCLEOTIDE SEQUENCE [LARGE SCALE GENOMIC DNA]</scope>
    <source>
        <strain evidence="2">11-1</strain>
    </source>
</reference>
<sequence>MDCRRCDAVCCRLPVLLLPGDRVPSRYIAIDEHGLETMAKDEDGWCAAIDPLHLRCSIYEDRPAICREFAMGGGACIDIRARYRDQRQRGLPLTLD</sequence>
<dbReference type="EMBL" id="CP002446">
    <property type="protein sequence ID" value="ADV27272.1"/>
    <property type="molecule type" value="Genomic_DNA"/>
</dbReference>
<dbReference type="eggNOG" id="COG0727">
    <property type="taxonomic scope" value="Bacteria"/>
</dbReference>
<protein>
    <recommendedName>
        <fullName evidence="3">Zinc/iron-chelating domain-containing protein</fullName>
    </recommendedName>
</protein>